<reference evidence="9" key="1">
    <citation type="journal article" date="2014" name="Front. Microbiol.">
        <title>High frequency of phylogenetically diverse reductive dehalogenase-homologous genes in deep subseafloor sedimentary metagenomes.</title>
        <authorList>
            <person name="Kawai M."/>
            <person name="Futagami T."/>
            <person name="Toyoda A."/>
            <person name="Takaki Y."/>
            <person name="Nishi S."/>
            <person name="Hori S."/>
            <person name="Arai W."/>
            <person name="Tsubouchi T."/>
            <person name="Morono Y."/>
            <person name="Uchiyama I."/>
            <person name="Ito T."/>
            <person name="Fujiyama A."/>
            <person name="Inagaki F."/>
            <person name="Takami H."/>
        </authorList>
    </citation>
    <scope>NUCLEOTIDE SEQUENCE</scope>
    <source>
        <strain evidence="9">Expedition CK06-06</strain>
    </source>
</reference>
<evidence type="ECO:0000313" key="9">
    <source>
        <dbReference type="EMBL" id="GAG03167.1"/>
    </source>
</evidence>
<keyword evidence="4" id="KW-0479">Metal-binding</keyword>
<evidence type="ECO:0000256" key="5">
    <source>
        <dbReference type="ARBA" id="ARBA00022833"/>
    </source>
</evidence>
<evidence type="ECO:0008006" key="10">
    <source>
        <dbReference type="Google" id="ProtNLM"/>
    </source>
</evidence>
<dbReference type="EMBL" id="BARS01029320">
    <property type="protein sequence ID" value="GAG03167.1"/>
    <property type="molecule type" value="Genomic_DNA"/>
</dbReference>
<evidence type="ECO:0000256" key="3">
    <source>
        <dbReference type="ARBA" id="ARBA00022679"/>
    </source>
</evidence>
<dbReference type="SUPFAM" id="SSF64438">
    <property type="entry name" value="CNF1/YfiH-like putative cysteine hydrolases"/>
    <property type="match status" value="1"/>
</dbReference>
<evidence type="ECO:0000256" key="8">
    <source>
        <dbReference type="ARBA" id="ARBA00049893"/>
    </source>
</evidence>
<dbReference type="Gene3D" id="3.60.140.10">
    <property type="entry name" value="CNF1/YfiH-like putative cysteine hydrolases"/>
    <property type="match status" value="1"/>
</dbReference>
<evidence type="ECO:0000256" key="6">
    <source>
        <dbReference type="ARBA" id="ARBA00047989"/>
    </source>
</evidence>
<name>X0UVD6_9ZZZZ</name>
<organism evidence="9">
    <name type="scientific">marine sediment metagenome</name>
    <dbReference type="NCBI Taxonomy" id="412755"/>
    <lineage>
        <taxon>unclassified sequences</taxon>
        <taxon>metagenomes</taxon>
        <taxon>ecological metagenomes</taxon>
    </lineage>
</organism>
<comment type="similarity">
    <text evidence="2">Belongs to the purine nucleoside phosphorylase YfiH/LACC1 family.</text>
</comment>
<dbReference type="InterPro" id="IPR038371">
    <property type="entry name" value="Cu_polyphenol_OxRdtase_sf"/>
</dbReference>
<evidence type="ECO:0000256" key="1">
    <source>
        <dbReference type="ARBA" id="ARBA00000553"/>
    </source>
</evidence>
<protein>
    <recommendedName>
        <fullName evidence="10">Laccase domain-containing protein</fullName>
    </recommendedName>
</protein>
<comment type="catalytic activity">
    <reaction evidence="1">
        <text>inosine + phosphate = alpha-D-ribose 1-phosphate + hypoxanthine</text>
        <dbReference type="Rhea" id="RHEA:27646"/>
        <dbReference type="ChEBI" id="CHEBI:17368"/>
        <dbReference type="ChEBI" id="CHEBI:17596"/>
        <dbReference type="ChEBI" id="CHEBI:43474"/>
        <dbReference type="ChEBI" id="CHEBI:57720"/>
        <dbReference type="EC" id="2.4.2.1"/>
    </reaction>
    <physiologicalReaction direction="left-to-right" evidence="1">
        <dbReference type="Rhea" id="RHEA:27647"/>
    </physiologicalReaction>
</comment>
<gene>
    <name evidence="9" type="ORF">S01H1_45840</name>
</gene>
<comment type="caution">
    <text evidence="9">The sequence shown here is derived from an EMBL/GenBank/DDBJ whole genome shotgun (WGS) entry which is preliminary data.</text>
</comment>
<dbReference type="GO" id="GO:0017061">
    <property type="term" value="F:S-methyl-5-thioadenosine phosphorylase activity"/>
    <property type="evidence" value="ECO:0007669"/>
    <property type="project" value="UniProtKB-EC"/>
</dbReference>
<dbReference type="InterPro" id="IPR003730">
    <property type="entry name" value="Cu_polyphenol_OxRdtase"/>
</dbReference>
<evidence type="ECO:0000256" key="4">
    <source>
        <dbReference type="ARBA" id="ARBA00022723"/>
    </source>
</evidence>
<dbReference type="GO" id="GO:0046872">
    <property type="term" value="F:metal ion binding"/>
    <property type="evidence" value="ECO:0007669"/>
    <property type="project" value="UniProtKB-KW"/>
</dbReference>
<dbReference type="AlphaFoldDB" id="X0UVD6"/>
<dbReference type="Pfam" id="PF02578">
    <property type="entry name" value="Cu-oxidase_4"/>
    <property type="match status" value="1"/>
</dbReference>
<sequence length="57" mass="6339">TFDLWSANRDQLLAAGLGPDRIELAGICTIQDDRFFSYRRDGPETGRFALVAGVRLP</sequence>
<keyword evidence="5" id="KW-0862">Zinc</keyword>
<evidence type="ECO:0000256" key="7">
    <source>
        <dbReference type="ARBA" id="ARBA00048968"/>
    </source>
</evidence>
<accession>X0UVD6</accession>
<evidence type="ECO:0000256" key="2">
    <source>
        <dbReference type="ARBA" id="ARBA00007353"/>
    </source>
</evidence>
<feature type="non-terminal residue" evidence="9">
    <location>
        <position position="1"/>
    </location>
</feature>
<comment type="catalytic activity">
    <reaction evidence="6">
        <text>adenosine + H2O + H(+) = inosine + NH4(+)</text>
        <dbReference type="Rhea" id="RHEA:24408"/>
        <dbReference type="ChEBI" id="CHEBI:15377"/>
        <dbReference type="ChEBI" id="CHEBI:15378"/>
        <dbReference type="ChEBI" id="CHEBI:16335"/>
        <dbReference type="ChEBI" id="CHEBI:17596"/>
        <dbReference type="ChEBI" id="CHEBI:28938"/>
        <dbReference type="EC" id="3.5.4.4"/>
    </reaction>
    <physiologicalReaction direction="left-to-right" evidence="6">
        <dbReference type="Rhea" id="RHEA:24409"/>
    </physiologicalReaction>
</comment>
<dbReference type="InterPro" id="IPR011324">
    <property type="entry name" value="Cytotoxic_necrot_fac-like_cat"/>
</dbReference>
<comment type="catalytic activity">
    <reaction evidence="8">
        <text>S-methyl-5'-thioadenosine + phosphate = 5-(methylsulfanyl)-alpha-D-ribose 1-phosphate + adenine</text>
        <dbReference type="Rhea" id="RHEA:11852"/>
        <dbReference type="ChEBI" id="CHEBI:16708"/>
        <dbReference type="ChEBI" id="CHEBI:17509"/>
        <dbReference type="ChEBI" id="CHEBI:43474"/>
        <dbReference type="ChEBI" id="CHEBI:58533"/>
        <dbReference type="EC" id="2.4.2.28"/>
    </reaction>
    <physiologicalReaction direction="left-to-right" evidence="8">
        <dbReference type="Rhea" id="RHEA:11853"/>
    </physiologicalReaction>
</comment>
<comment type="catalytic activity">
    <reaction evidence="7">
        <text>adenosine + phosphate = alpha-D-ribose 1-phosphate + adenine</text>
        <dbReference type="Rhea" id="RHEA:27642"/>
        <dbReference type="ChEBI" id="CHEBI:16335"/>
        <dbReference type="ChEBI" id="CHEBI:16708"/>
        <dbReference type="ChEBI" id="CHEBI:43474"/>
        <dbReference type="ChEBI" id="CHEBI:57720"/>
        <dbReference type="EC" id="2.4.2.1"/>
    </reaction>
    <physiologicalReaction direction="left-to-right" evidence="7">
        <dbReference type="Rhea" id="RHEA:27643"/>
    </physiologicalReaction>
</comment>
<keyword evidence="3" id="KW-0808">Transferase</keyword>
<proteinExistence type="inferred from homology"/>